<proteinExistence type="predicted"/>
<evidence type="ECO:0000313" key="2">
    <source>
        <dbReference type="EMBL" id="KAF8463954.1"/>
    </source>
</evidence>
<feature type="region of interest" description="Disordered" evidence="1">
    <location>
        <begin position="1"/>
        <end position="34"/>
    </location>
</feature>
<name>A0A9P5MPZ4_9AGAM</name>
<gene>
    <name evidence="2" type="ORF">DFH94DRAFT_785922</name>
</gene>
<reference evidence="2" key="2">
    <citation type="journal article" date="2020" name="Nat. Commun.">
        <title>Large-scale genome sequencing of mycorrhizal fungi provides insights into the early evolution of symbiotic traits.</title>
        <authorList>
            <person name="Miyauchi S."/>
            <person name="Kiss E."/>
            <person name="Kuo A."/>
            <person name="Drula E."/>
            <person name="Kohler A."/>
            <person name="Sanchez-Garcia M."/>
            <person name="Morin E."/>
            <person name="Andreopoulos B."/>
            <person name="Barry K.W."/>
            <person name="Bonito G."/>
            <person name="Buee M."/>
            <person name="Carver A."/>
            <person name="Chen C."/>
            <person name="Cichocki N."/>
            <person name="Clum A."/>
            <person name="Culley D."/>
            <person name="Crous P.W."/>
            <person name="Fauchery L."/>
            <person name="Girlanda M."/>
            <person name="Hayes R.D."/>
            <person name="Keri Z."/>
            <person name="LaButti K."/>
            <person name="Lipzen A."/>
            <person name="Lombard V."/>
            <person name="Magnuson J."/>
            <person name="Maillard F."/>
            <person name="Murat C."/>
            <person name="Nolan M."/>
            <person name="Ohm R.A."/>
            <person name="Pangilinan J."/>
            <person name="Pereira M.F."/>
            <person name="Perotto S."/>
            <person name="Peter M."/>
            <person name="Pfister S."/>
            <person name="Riley R."/>
            <person name="Sitrit Y."/>
            <person name="Stielow J.B."/>
            <person name="Szollosi G."/>
            <person name="Zifcakova L."/>
            <person name="Stursova M."/>
            <person name="Spatafora J.W."/>
            <person name="Tedersoo L."/>
            <person name="Vaario L.M."/>
            <person name="Yamada A."/>
            <person name="Yan M."/>
            <person name="Wang P."/>
            <person name="Xu J."/>
            <person name="Bruns T."/>
            <person name="Baldrian P."/>
            <person name="Vilgalys R."/>
            <person name="Dunand C."/>
            <person name="Henrissat B."/>
            <person name="Grigoriev I.V."/>
            <person name="Hibbett D."/>
            <person name="Nagy L.G."/>
            <person name="Martin F.M."/>
        </authorList>
    </citation>
    <scope>NUCLEOTIDE SEQUENCE</scope>
    <source>
        <strain evidence="2">Prilba</strain>
    </source>
</reference>
<dbReference type="AlphaFoldDB" id="A0A9P5MPZ4"/>
<feature type="region of interest" description="Disordered" evidence="1">
    <location>
        <begin position="175"/>
        <end position="197"/>
    </location>
</feature>
<dbReference type="PANTHER" id="PTHR12459">
    <property type="entry name" value="TRANSMEMBRANE PROTEIN 135-RELATED"/>
    <property type="match status" value="1"/>
</dbReference>
<feature type="compositionally biased region" description="Basic and acidic residues" evidence="1">
    <location>
        <begin position="181"/>
        <end position="197"/>
    </location>
</feature>
<dbReference type="OrthoDB" id="291792at2759"/>
<feature type="compositionally biased region" description="Basic and acidic residues" evidence="1">
    <location>
        <begin position="14"/>
        <end position="27"/>
    </location>
</feature>
<keyword evidence="3" id="KW-1185">Reference proteome</keyword>
<dbReference type="PANTHER" id="PTHR12459:SF6">
    <property type="entry name" value="GB|AAD46013.1"/>
    <property type="match status" value="1"/>
</dbReference>
<comment type="caution">
    <text evidence="2">The sequence shown here is derived from an EMBL/GenBank/DDBJ whole genome shotgun (WGS) entry which is preliminary data.</text>
</comment>
<accession>A0A9P5MPZ4</accession>
<dbReference type="Proteomes" id="UP000759537">
    <property type="component" value="Unassembled WGS sequence"/>
</dbReference>
<evidence type="ECO:0000313" key="3">
    <source>
        <dbReference type="Proteomes" id="UP000759537"/>
    </source>
</evidence>
<dbReference type="InterPro" id="IPR026749">
    <property type="entry name" value="Tmem135"/>
</dbReference>
<reference evidence="2" key="1">
    <citation type="submission" date="2019-10" db="EMBL/GenBank/DDBJ databases">
        <authorList>
            <consortium name="DOE Joint Genome Institute"/>
            <person name="Kuo A."/>
            <person name="Miyauchi S."/>
            <person name="Kiss E."/>
            <person name="Drula E."/>
            <person name="Kohler A."/>
            <person name="Sanchez-Garcia M."/>
            <person name="Andreopoulos B."/>
            <person name="Barry K.W."/>
            <person name="Bonito G."/>
            <person name="Buee M."/>
            <person name="Carver A."/>
            <person name="Chen C."/>
            <person name="Cichocki N."/>
            <person name="Clum A."/>
            <person name="Culley D."/>
            <person name="Crous P.W."/>
            <person name="Fauchery L."/>
            <person name="Girlanda M."/>
            <person name="Hayes R."/>
            <person name="Keri Z."/>
            <person name="LaButti K."/>
            <person name="Lipzen A."/>
            <person name="Lombard V."/>
            <person name="Magnuson J."/>
            <person name="Maillard F."/>
            <person name="Morin E."/>
            <person name="Murat C."/>
            <person name="Nolan M."/>
            <person name="Ohm R."/>
            <person name="Pangilinan J."/>
            <person name="Pereira M."/>
            <person name="Perotto S."/>
            <person name="Peter M."/>
            <person name="Riley R."/>
            <person name="Sitrit Y."/>
            <person name="Stielow B."/>
            <person name="Szollosi G."/>
            <person name="Zifcakova L."/>
            <person name="Stursova M."/>
            <person name="Spatafora J.W."/>
            <person name="Tedersoo L."/>
            <person name="Vaario L.-M."/>
            <person name="Yamada A."/>
            <person name="Yan M."/>
            <person name="Wang P."/>
            <person name="Xu J."/>
            <person name="Bruns T."/>
            <person name="Baldrian P."/>
            <person name="Vilgalys R."/>
            <person name="Henrissat B."/>
            <person name="Grigoriev I.V."/>
            <person name="Hibbett D."/>
            <person name="Nagy L.G."/>
            <person name="Martin F.M."/>
        </authorList>
    </citation>
    <scope>NUCLEOTIDE SEQUENCE</scope>
    <source>
        <strain evidence="2">Prilba</strain>
    </source>
</reference>
<sequence>MTTTAIPPSLPAGADERGQPSLRHEQPLRPGHPPRRYTIASFDNLVVLANYEEHLREARKMVWRDRGEPAVEVHDLWECLEHGLRGGLRAGTLAFAIRSGVNLILLLARIQRARKGPRKTRVSLVQHALFGADSFRFGAMLGSFVALYRILLNAFPLLFPANVPFHLNLSGLTEPSPSRSQFDDLATRNSEPDPPRDNLLVEKGTARLSSAAQAHQTWLHKRSARWHSIAAGAVAGGVAISFESLSRRKVIAQQLFVRGLQGSYNAYSERRGFRVPHGDVLVFVFSCAQIMYAFLLRPDTLPKSYTSWINTAGQIPKEVVSVNRDIVRTHTFNPVDLEHILSRPDLHPGNVTVLKAWRAAHPPYGPCSGSHPHIVSCAFAPIERFFAVFRWTLPIYGALHVVPMLLFKRKAVARAPVPMVLRAGWGSTRSAAFLAAFVAIYQGYFCSAQNAHRALVGRPRIPAWLLAALVSKPSFWLGGLLAGMSVLIEAKHRRGELAMYVLPKGLESAWVAARGKGLVFRTGKHGSALLTAIGMGMVMSTYQNDPHHLSGFVRRILYQFIGPN</sequence>
<protein>
    <recommendedName>
        <fullName evidence="4">Transmembrane protein 135 N-terminal domain-containing protein</fullName>
    </recommendedName>
</protein>
<organism evidence="2 3">
    <name type="scientific">Russula ochroleuca</name>
    <dbReference type="NCBI Taxonomy" id="152965"/>
    <lineage>
        <taxon>Eukaryota</taxon>
        <taxon>Fungi</taxon>
        <taxon>Dikarya</taxon>
        <taxon>Basidiomycota</taxon>
        <taxon>Agaricomycotina</taxon>
        <taxon>Agaricomycetes</taxon>
        <taxon>Russulales</taxon>
        <taxon>Russulaceae</taxon>
        <taxon>Russula</taxon>
    </lineage>
</organism>
<dbReference type="EMBL" id="WHVB01000059">
    <property type="protein sequence ID" value="KAF8463954.1"/>
    <property type="molecule type" value="Genomic_DNA"/>
</dbReference>
<evidence type="ECO:0000256" key="1">
    <source>
        <dbReference type="SAM" id="MobiDB-lite"/>
    </source>
</evidence>
<evidence type="ECO:0008006" key="4">
    <source>
        <dbReference type="Google" id="ProtNLM"/>
    </source>
</evidence>